<keyword evidence="1" id="KW-1133">Transmembrane helix</keyword>
<accession>A0A0V8HG83</accession>
<feature type="transmembrane region" description="Helical" evidence="1">
    <location>
        <begin position="7"/>
        <end position="25"/>
    </location>
</feature>
<protein>
    <submittedName>
        <fullName evidence="2">Uncharacterized protein</fullName>
    </submittedName>
</protein>
<organism evidence="2 3">
    <name type="scientific">[Bacillus] enclensis</name>
    <dbReference type="NCBI Taxonomy" id="1402860"/>
    <lineage>
        <taxon>Bacteria</taxon>
        <taxon>Bacillati</taxon>
        <taxon>Bacillota</taxon>
        <taxon>Bacilli</taxon>
        <taxon>Bacillales</taxon>
        <taxon>Bacillaceae</taxon>
        <taxon>Rossellomorea</taxon>
    </lineage>
</organism>
<reference evidence="3" key="1">
    <citation type="submission" date="2016-08" db="EMBL/GenBank/DDBJ databases">
        <authorList>
            <person name="Varghese N."/>
            <person name="Submissions Spin"/>
        </authorList>
    </citation>
    <scope>NUCLEOTIDE SEQUENCE [LARGE SCALE GENOMIC DNA]</scope>
    <source>
        <strain evidence="3">SGD-1123</strain>
    </source>
</reference>
<proteinExistence type="predicted"/>
<sequence length="72" mass="7845">MIFWKIFTITFIACAALLTLIGFLFDIVWLKTMLILDGENGFTGIQGSITTVMVSLAAGVVFARMAVLKEGN</sequence>
<keyword evidence="3" id="KW-1185">Reference proteome</keyword>
<dbReference type="RefSeq" id="WP_058298841.1">
    <property type="nucleotide sequence ID" value="NZ_FMAU01000003.1"/>
</dbReference>
<evidence type="ECO:0000313" key="3">
    <source>
        <dbReference type="Proteomes" id="UP000181997"/>
    </source>
</evidence>
<feature type="transmembrane region" description="Helical" evidence="1">
    <location>
        <begin position="45"/>
        <end position="67"/>
    </location>
</feature>
<dbReference type="OrthoDB" id="9874018at2"/>
<keyword evidence="1" id="KW-0812">Transmembrane</keyword>
<dbReference type="Proteomes" id="UP000181997">
    <property type="component" value="Unassembled WGS sequence"/>
</dbReference>
<keyword evidence="1" id="KW-0472">Membrane</keyword>
<gene>
    <name evidence="2" type="ORF">GA0061094_2733</name>
</gene>
<evidence type="ECO:0000256" key="1">
    <source>
        <dbReference type="SAM" id="Phobius"/>
    </source>
</evidence>
<evidence type="ECO:0000313" key="2">
    <source>
        <dbReference type="EMBL" id="SCC15265.1"/>
    </source>
</evidence>
<dbReference type="AlphaFoldDB" id="A0A0V8HG83"/>
<name>A0A0V8HG83_9BACI</name>
<dbReference type="EMBL" id="FMAU01000003">
    <property type="protein sequence ID" value="SCC15265.1"/>
    <property type="molecule type" value="Genomic_DNA"/>
</dbReference>